<accession>A0AAU9K5T3</accession>
<keyword evidence="4 7" id="KW-1133">Transmembrane helix</keyword>
<dbReference type="SUPFAM" id="SSF49562">
    <property type="entry name" value="C2 domain (Calcium/lipid-binding domain, CaLB)"/>
    <property type="match status" value="5"/>
</dbReference>
<organism evidence="9 10">
    <name type="scientific">Blepharisma stoltei</name>
    <dbReference type="NCBI Taxonomy" id="1481888"/>
    <lineage>
        <taxon>Eukaryota</taxon>
        <taxon>Sar</taxon>
        <taxon>Alveolata</taxon>
        <taxon>Ciliophora</taxon>
        <taxon>Postciliodesmatophora</taxon>
        <taxon>Heterotrichea</taxon>
        <taxon>Heterotrichida</taxon>
        <taxon>Blepharismidae</taxon>
        <taxon>Blepharisma</taxon>
    </lineage>
</organism>
<dbReference type="GO" id="GO:0016020">
    <property type="term" value="C:membrane"/>
    <property type="evidence" value="ECO:0007669"/>
    <property type="project" value="UniProtKB-SubCell"/>
</dbReference>
<sequence length="1389" mass="159383">MADAKVEQEKAEDGQENAHHAAPSKNSIKVKRGEYQVHIYLEEARGLVPNKEGETIDPVVTFTIFGQTKFTKPKDDISAGSVVTWGEHIFFTSPILEVEEVESQKILIEVRDHRFMLKDSLIGLYELDLMYVYYQEKHAVVHQWIALCNAESKDFQTVRGHIKVGICVQSEGDEGADLTAREEKEPKDSDTLMPPQVIHKSCQLIVRIIKAEGLPKLDIANGTIDAFCQLEFGGASIKTSIVTADKNFYSSNWYEDLYVPVTLPSVSNKLTIRVLDHDPMNKDDQVGSLIFKWDDIEAGKYSDYFWSNIYGAQKDLSNEQATRMNNNPDLASNWRGRILMKMEVTNPEKPCLDLKKIEEKGINDFIRKNYEIETTYEIRAQVYTAVGLSTACNKYSVVVSWSGKEVETKTLKPENGKCDWFELLKRKTVKIPGEATKTLPDIMVFLKYEDSHVCFARLNPYDWQDLKGEARWIAMCPEKSIGKIKNDWEGGYILLRLYIGAFDDESENLTIGRWNVPPRIKNKQSVTLIINLYQCRSLPIADSDGESDPYIKVYCYGNEVKSTTKMHTLNPMWYETLQLKFEIMSMKDNPPIVIYVFDEDQYSADDLIGMCVVPLQESAIDYSDAAAPEWRPLSLGKTNSNCGEILVSFNLYKREDAQPEYNIFPKCIETIVEINCLGLRDLVPALGWLPINKAFVKFDMNSLQVPGENLMIRNIETQPSEPGRNPNISSIVKFDCKMPVNKLFCPTLSCNVYDNLFKGLSQPLIGTFAINLGEIYHKSRAKRRSKKKHPLEEDKEIDTREEKNDLIPVRMRKPTVAEAVEGKFVIMPEYEVNSEGKPIEMNQPCDSYIQLGYDRKAGDNIMHYRYICDDELENTDYIDKCPFEKFSIKRGQDKGVEDNWLLMLSANKDKEGNYSTLKETGIFKGLIRVSRKSKEEEREARKTMEHKKTDLITGRLAKSGKLAYTELAAAVLSKKMGKEEMETEDSDEEELEHFESVRKMLLVKTQVIVRLYIIDAMNLAQKDWKSNSDPYLRIKLQDQVIDDSENFQEDEPNPKFWKVVDLKTTLPGASRIKIQVWDKDNVLKDDKIGTTIIDLEDRYFSTKWRNLKEKPIETRTLTHPSTKIIQGQIRLWLEMFSTNEAPAPWDISPRPPTAFEVRLVVWQTKGVASYDTEDTSDLYVRAWINDEHPKETDTHYRCQNGKGSFNWRMKFPLLMPRDNCYANIQIWDRDMLSANDFIGDASFSFSELAKKAFEKHMRVKKEAEAGMFDFLTKNEKDKIWLPCKRRKDDGSFENVGNVLVSFEIIPKEKAEACKVGEGRDEPNVDPYLPPPFGRFKWSWNPITLINQTCGPEFRAKICCAFCCILCCYICIMILPMIIGSIAGNASKKS</sequence>
<dbReference type="InterPro" id="IPR012968">
    <property type="entry name" value="FerIin_dom"/>
</dbReference>
<evidence type="ECO:0000313" key="9">
    <source>
        <dbReference type="EMBL" id="CAG9332379.1"/>
    </source>
</evidence>
<feature type="region of interest" description="Disordered" evidence="6">
    <location>
        <begin position="1"/>
        <end position="26"/>
    </location>
</feature>
<evidence type="ECO:0000256" key="6">
    <source>
        <dbReference type="SAM" id="MobiDB-lite"/>
    </source>
</evidence>
<evidence type="ECO:0000313" key="10">
    <source>
        <dbReference type="Proteomes" id="UP001162131"/>
    </source>
</evidence>
<feature type="domain" description="C2" evidence="8">
    <location>
        <begin position="1137"/>
        <end position="1260"/>
    </location>
</feature>
<dbReference type="Pfam" id="PF00168">
    <property type="entry name" value="C2"/>
    <property type="match status" value="5"/>
</dbReference>
<evidence type="ECO:0000256" key="1">
    <source>
        <dbReference type="ARBA" id="ARBA00004167"/>
    </source>
</evidence>
<comment type="subcellular location">
    <subcellularLocation>
        <location evidence="1">Membrane</location>
        <topology evidence="1">Single-pass membrane protein</topology>
    </subcellularLocation>
</comment>
<comment type="caution">
    <text evidence="9">The sequence shown here is derived from an EMBL/GenBank/DDBJ whole genome shotgun (WGS) entry which is preliminary data.</text>
</comment>
<evidence type="ECO:0000256" key="4">
    <source>
        <dbReference type="ARBA" id="ARBA00022989"/>
    </source>
</evidence>
<feature type="domain" description="C2" evidence="8">
    <location>
        <begin position="986"/>
        <end position="1109"/>
    </location>
</feature>
<dbReference type="CDD" id="cd00030">
    <property type="entry name" value="C2"/>
    <property type="match status" value="1"/>
</dbReference>
<feature type="domain" description="C2" evidence="8">
    <location>
        <begin position="17"/>
        <end position="145"/>
    </location>
</feature>
<feature type="domain" description="C2" evidence="8">
    <location>
        <begin position="184"/>
        <end position="307"/>
    </location>
</feature>
<gene>
    <name evidence="9" type="ORF">BSTOLATCC_MIC55829</name>
</gene>
<evidence type="ECO:0000256" key="2">
    <source>
        <dbReference type="ARBA" id="ARBA00022692"/>
    </source>
</evidence>
<dbReference type="GO" id="GO:0007009">
    <property type="term" value="P:plasma membrane organization"/>
    <property type="evidence" value="ECO:0007669"/>
    <property type="project" value="TreeGrafter"/>
</dbReference>
<dbReference type="PANTHER" id="PTHR12546:SF33">
    <property type="entry name" value="SPERM VESICLE FUSION PROTEIN FER-1"/>
    <property type="match status" value="1"/>
</dbReference>
<keyword evidence="5 7" id="KW-0472">Membrane</keyword>
<evidence type="ECO:0000259" key="8">
    <source>
        <dbReference type="PROSITE" id="PS50004"/>
    </source>
</evidence>
<feature type="compositionally biased region" description="Basic and acidic residues" evidence="6">
    <location>
        <begin position="1"/>
        <end position="19"/>
    </location>
</feature>
<proteinExistence type="predicted"/>
<reference evidence="9" key="1">
    <citation type="submission" date="2021-09" db="EMBL/GenBank/DDBJ databases">
        <authorList>
            <consortium name="AG Swart"/>
            <person name="Singh M."/>
            <person name="Singh A."/>
            <person name="Seah K."/>
            <person name="Emmerich C."/>
        </authorList>
    </citation>
    <scope>NUCLEOTIDE SEQUENCE</scope>
    <source>
        <strain evidence="9">ATCC30299</strain>
    </source>
</reference>
<dbReference type="Proteomes" id="UP001162131">
    <property type="component" value="Unassembled WGS sequence"/>
</dbReference>
<name>A0AAU9K5T3_9CILI</name>
<evidence type="ECO:0000256" key="5">
    <source>
        <dbReference type="ARBA" id="ARBA00023136"/>
    </source>
</evidence>
<dbReference type="EMBL" id="CAJZBQ010000054">
    <property type="protein sequence ID" value="CAG9332379.1"/>
    <property type="molecule type" value="Genomic_DNA"/>
</dbReference>
<keyword evidence="3" id="KW-0677">Repeat</keyword>
<protein>
    <recommendedName>
        <fullName evidence="8">C2 domain-containing protein</fullName>
    </recommendedName>
</protein>
<dbReference type="SMART" id="SM01202">
    <property type="entry name" value="FerI"/>
    <property type="match status" value="1"/>
</dbReference>
<dbReference type="PROSITE" id="PS50004">
    <property type="entry name" value="C2"/>
    <property type="match status" value="5"/>
</dbReference>
<dbReference type="SMART" id="SM00239">
    <property type="entry name" value="C2"/>
    <property type="match status" value="5"/>
</dbReference>
<dbReference type="Gene3D" id="2.60.40.150">
    <property type="entry name" value="C2 domain"/>
    <property type="match status" value="5"/>
</dbReference>
<evidence type="ECO:0000256" key="3">
    <source>
        <dbReference type="ARBA" id="ARBA00022737"/>
    </source>
</evidence>
<dbReference type="InterPro" id="IPR000008">
    <property type="entry name" value="C2_dom"/>
</dbReference>
<dbReference type="InterPro" id="IPR035892">
    <property type="entry name" value="C2_domain_sf"/>
</dbReference>
<dbReference type="PANTHER" id="PTHR12546">
    <property type="entry name" value="FER-1-LIKE"/>
    <property type="match status" value="1"/>
</dbReference>
<dbReference type="InterPro" id="IPR037721">
    <property type="entry name" value="Ferlin"/>
</dbReference>
<keyword evidence="10" id="KW-1185">Reference proteome</keyword>
<keyword evidence="2 7" id="KW-0812">Transmembrane</keyword>
<dbReference type="CDD" id="cd04037">
    <property type="entry name" value="C2E_Ferlin"/>
    <property type="match status" value="1"/>
</dbReference>
<evidence type="ECO:0000256" key="7">
    <source>
        <dbReference type="SAM" id="Phobius"/>
    </source>
</evidence>
<feature type="transmembrane region" description="Helical" evidence="7">
    <location>
        <begin position="1353"/>
        <end position="1378"/>
    </location>
</feature>
<dbReference type="InterPro" id="IPR037724">
    <property type="entry name" value="C2E_Ferlin"/>
</dbReference>
<feature type="domain" description="C2" evidence="8">
    <location>
        <begin position="505"/>
        <end position="631"/>
    </location>
</feature>